<evidence type="ECO:0000313" key="2">
    <source>
        <dbReference type="Proteomes" id="UP000237000"/>
    </source>
</evidence>
<proteinExistence type="predicted"/>
<comment type="caution">
    <text evidence="1">The sequence shown here is derived from an EMBL/GenBank/DDBJ whole genome shotgun (WGS) entry which is preliminary data.</text>
</comment>
<dbReference type="OrthoDB" id="1750606at2759"/>
<evidence type="ECO:0000313" key="1">
    <source>
        <dbReference type="EMBL" id="PON46296.1"/>
    </source>
</evidence>
<accession>A0A2P5BC07</accession>
<reference evidence="2" key="1">
    <citation type="submission" date="2016-06" db="EMBL/GenBank/DDBJ databases">
        <title>Parallel loss of symbiosis genes in relatives of nitrogen-fixing non-legume Parasponia.</title>
        <authorList>
            <person name="Van Velzen R."/>
            <person name="Holmer R."/>
            <person name="Bu F."/>
            <person name="Rutten L."/>
            <person name="Van Zeijl A."/>
            <person name="Liu W."/>
            <person name="Santuari L."/>
            <person name="Cao Q."/>
            <person name="Sharma T."/>
            <person name="Shen D."/>
            <person name="Roswanjaya Y."/>
            <person name="Wardhani T."/>
            <person name="Kalhor M.S."/>
            <person name="Jansen J."/>
            <person name="Van den Hoogen J."/>
            <person name="Gungor B."/>
            <person name="Hartog M."/>
            <person name="Hontelez J."/>
            <person name="Verver J."/>
            <person name="Yang W.-C."/>
            <person name="Schijlen E."/>
            <person name="Repin R."/>
            <person name="Schilthuizen M."/>
            <person name="Schranz E."/>
            <person name="Heidstra R."/>
            <person name="Miyata K."/>
            <person name="Fedorova E."/>
            <person name="Kohlen W."/>
            <person name="Bisseling T."/>
            <person name="Smit S."/>
            <person name="Geurts R."/>
        </authorList>
    </citation>
    <scope>NUCLEOTIDE SEQUENCE [LARGE SCALE GENOMIC DNA]</scope>
    <source>
        <strain evidence="2">cv. RG33-2</strain>
    </source>
</reference>
<name>A0A2P5BC07_TREOI</name>
<dbReference type="Proteomes" id="UP000237000">
    <property type="component" value="Unassembled WGS sequence"/>
</dbReference>
<dbReference type="AlphaFoldDB" id="A0A2P5BC07"/>
<dbReference type="EMBL" id="JXTC01000557">
    <property type="protein sequence ID" value="PON46296.1"/>
    <property type="molecule type" value="Genomic_DNA"/>
</dbReference>
<sequence>TQMGIEADLACPKLLCVKQMGSNNLFSFSFGKPEDHQRILEGSPWSFENQLISLVKLKGVCDFTNINFNMVAFWVQILNAPTACMTDNCVAFGDLRSVR</sequence>
<feature type="non-terminal residue" evidence="1">
    <location>
        <position position="1"/>
    </location>
</feature>
<organism evidence="1 2">
    <name type="scientific">Trema orientale</name>
    <name type="common">Charcoal tree</name>
    <name type="synonym">Celtis orientalis</name>
    <dbReference type="NCBI Taxonomy" id="63057"/>
    <lineage>
        <taxon>Eukaryota</taxon>
        <taxon>Viridiplantae</taxon>
        <taxon>Streptophyta</taxon>
        <taxon>Embryophyta</taxon>
        <taxon>Tracheophyta</taxon>
        <taxon>Spermatophyta</taxon>
        <taxon>Magnoliopsida</taxon>
        <taxon>eudicotyledons</taxon>
        <taxon>Gunneridae</taxon>
        <taxon>Pentapetalae</taxon>
        <taxon>rosids</taxon>
        <taxon>fabids</taxon>
        <taxon>Rosales</taxon>
        <taxon>Cannabaceae</taxon>
        <taxon>Trema</taxon>
    </lineage>
</organism>
<protein>
    <submittedName>
        <fullName evidence="1">Uncharacterized protein</fullName>
    </submittedName>
</protein>
<gene>
    <name evidence="1" type="ORF">TorRG33x02_326530</name>
</gene>
<dbReference type="InParanoid" id="A0A2P5BC07"/>
<keyword evidence="2" id="KW-1185">Reference proteome</keyword>